<dbReference type="STRING" id="929556.Solca_1298"/>
<gene>
    <name evidence="2" type="ordered locus">Solca_1298</name>
</gene>
<keyword evidence="1" id="KW-0812">Transmembrane</keyword>
<dbReference type="NCBIfam" id="TIGR03118">
    <property type="entry name" value="PEPCTERM_chp_1"/>
    <property type="match status" value="1"/>
</dbReference>
<dbReference type="AlphaFoldDB" id="H8KQ92"/>
<organism evidence="2 3">
    <name type="scientific">Solitalea canadensis (strain ATCC 29591 / DSM 3403 / JCM 21819 / LMG 8368 / NBRC 15130 / NCIMB 12057 / USAM 9D)</name>
    <name type="common">Flexibacter canadensis</name>
    <dbReference type="NCBI Taxonomy" id="929556"/>
    <lineage>
        <taxon>Bacteria</taxon>
        <taxon>Pseudomonadati</taxon>
        <taxon>Bacteroidota</taxon>
        <taxon>Sphingobacteriia</taxon>
        <taxon>Sphingobacteriales</taxon>
        <taxon>Sphingobacteriaceae</taxon>
        <taxon>Solitalea</taxon>
    </lineage>
</organism>
<dbReference type="Gene3D" id="2.130.10.10">
    <property type="entry name" value="YVTN repeat-like/Quinoprotein amine dehydrogenase"/>
    <property type="match status" value="1"/>
</dbReference>
<dbReference type="InterPro" id="IPR015943">
    <property type="entry name" value="WD40/YVTN_repeat-like_dom_sf"/>
</dbReference>
<reference evidence="2" key="1">
    <citation type="submission" date="2012-02" db="EMBL/GenBank/DDBJ databases">
        <title>The complete genome of Solitalea canadensis DSM 3403.</title>
        <authorList>
            <consortium name="US DOE Joint Genome Institute (JGI-PGF)"/>
            <person name="Lucas S."/>
            <person name="Copeland A."/>
            <person name="Lapidus A."/>
            <person name="Glavina del Rio T."/>
            <person name="Dalin E."/>
            <person name="Tice H."/>
            <person name="Bruce D."/>
            <person name="Goodwin L."/>
            <person name="Pitluck S."/>
            <person name="Peters L."/>
            <person name="Ovchinnikova G."/>
            <person name="Lu M."/>
            <person name="Kyrpides N."/>
            <person name="Mavromatis K."/>
            <person name="Ivanova N."/>
            <person name="Brettin T."/>
            <person name="Detter J.C."/>
            <person name="Han C."/>
            <person name="Larimer F."/>
            <person name="Land M."/>
            <person name="Hauser L."/>
            <person name="Markowitz V."/>
            <person name="Cheng J.-F."/>
            <person name="Hugenholtz P."/>
            <person name="Woyke T."/>
            <person name="Wu D."/>
            <person name="Spring S."/>
            <person name="Schroeder M."/>
            <person name="Kopitz M."/>
            <person name="Brambilla E."/>
            <person name="Klenk H.-P."/>
            <person name="Eisen J.A."/>
        </authorList>
    </citation>
    <scope>NUCLEOTIDE SEQUENCE</scope>
    <source>
        <strain evidence="2">DSM 3403</strain>
    </source>
</reference>
<name>H8KQ92_SOLCM</name>
<dbReference type="RefSeq" id="WP_014679614.1">
    <property type="nucleotide sequence ID" value="NC_017770.1"/>
</dbReference>
<proteinExistence type="predicted"/>
<keyword evidence="3" id="KW-1185">Reference proteome</keyword>
<protein>
    <submittedName>
        <fullName evidence="2">TIGR03118 family protein</fullName>
    </submittedName>
</protein>
<evidence type="ECO:0000256" key="1">
    <source>
        <dbReference type="SAM" id="Phobius"/>
    </source>
</evidence>
<dbReference type="InterPro" id="IPR017549">
    <property type="entry name" value="APMV_L690"/>
</dbReference>
<accession>H8KQ92</accession>
<dbReference type="Proteomes" id="UP000007590">
    <property type="component" value="Chromosome"/>
</dbReference>
<dbReference type="HOGENOM" id="CLU_040905_0_0_10"/>
<feature type="transmembrane region" description="Helical" evidence="1">
    <location>
        <begin position="21"/>
        <end position="39"/>
    </location>
</feature>
<sequence length="376" mass="40189">MKIATKKFMSIQKGINGRYNFYLPGFFIVLLFFIIADLGCQKDAALSDAPPDATGYQEIDLVADTTCNSAIIDENLKNAWGIAIGPTGAFWVVANQTGLSTIYDRNGAELLAPVTIPFNGVPNGGSPTGVIVNTTTDFVIPANQQASKFIFVAEDGTVTAWSSGSSASTVADRSSDEAVYKGVAMANDGGQNFLYAANFKGGSIDVFDKSFNEVTTKPFVDPTIPAGFAPFNIQNIGGMLYVTYAKQLGPDNEDDERGLGNGYVDIFKPDGSFVKRFASNGTLNSPWGMALAPDGFGLGQNMILIGNFGDGKINIYDSNGSYQGQLKDGSTVIAIDGLWEIIFPKNNIPAGDQNQLFFAAGPDDERHGLFGYIKMR</sequence>
<dbReference type="EMBL" id="CP003349">
    <property type="protein sequence ID" value="AFD06387.1"/>
    <property type="molecule type" value="Genomic_DNA"/>
</dbReference>
<keyword evidence="1" id="KW-0472">Membrane</keyword>
<dbReference type="KEGG" id="scn:Solca_1298"/>
<dbReference type="OrthoDB" id="581621at2"/>
<keyword evidence="1" id="KW-1133">Transmembrane helix</keyword>
<evidence type="ECO:0000313" key="3">
    <source>
        <dbReference type="Proteomes" id="UP000007590"/>
    </source>
</evidence>
<evidence type="ECO:0000313" key="2">
    <source>
        <dbReference type="EMBL" id="AFD06387.1"/>
    </source>
</evidence>
<dbReference type="SUPFAM" id="SSF63829">
    <property type="entry name" value="Calcium-dependent phosphotriesterase"/>
    <property type="match status" value="1"/>
</dbReference>
<dbReference type="eggNOG" id="COG3391">
    <property type="taxonomic scope" value="Bacteria"/>
</dbReference>